<feature type="region of interest" description="Disordered" evidence="1">
    <location>
        <begin position="64"/>
        <end position="87"/>
    </location>
</feature>
<protein>
    <submittedName>
        <fullName evidence="2">Uncharacterized protein</fullName>
    </submittedName>
</protein>
<evidence type="ECO:0000313" key="3">
    <source>
        <dbReference type="Proteomes" id="UP000552038"/>
    </source>
</evidence>
<evidence type="ECO:0000313" key="2">
    <source>
        <dbReference type="EMBL" id="NOJ73199.1"/>
    </source>
</evidence>
<dbReference type="EMBL" id="JABFOR010000038">
    <property type="protein sequence ID" value="NOJ73199.1"/>
    <property type="molecule type" value="Genomic_DNA"/>
</dbReference>
<proteinExistence type="predicted"/>
<dbReference type="RefSeq" id="WP_171418824.1">
    <property type="nucleotide sequence ID" value="NZ_JABFOR010000038.1"/>
</dbReference>
<reference evidence="2 3" key="1">
    <citation type="submission" date="2020-05" db="EMBL/GenBank/DDBJ databases">
        <title>Whole genome sequencing and identification of novel metabolites from Paenibacillus alvei strain JR949.</title>
        <authorList>
            <person name="Rajendhran J."/>
            <person name="Sree Pranav P."/>
            <person name="Mahalakshmi B."/>
            <person name="Karthikeyan R."/>
        </authorList>
    </citation>
    <scope>NUCLEOTIDE SEQUENCE [LARGE SCALE GENOMIC DNA]</scope>
    <source>
        <strain evidence="2 3">JR949</strain>
    </source>
</reference>
<organism evidence="2 3">
    <name type="scientific">Paenibacillus alvei</name>
    <name type="common">Bacillus alvei</name>
    <dbReference type="NCBI Taxonomy" id="44250"/>
    <lineage>
        <taxon>Bacteria</taxon>
        <taxon>Bacillati</taxon>
        <taxon>Bacillota</taxon>
        <taxon>Bacilli</taxon>
        <taxon>Bacillales</taxon>
        <taxon>Paenibacillaceae</taxon>
        <taxon>Paenibacillus</taxon>
    </lineage>
</organism>
<evidence type="ECO:0000256" key="1">
    <source>
        <dbReference type="SAM" id="MobiDB-lite"/>
    </source>
</evidence>
<sequence>MTEEYNKRNKYEWIEGAPMFKAERFEIAGALFDCPEDAMLTQEEVNRKLDAYLRPASVVPVATPESAAAEKKTKRTKEETVNVDSKD</sequence>
<name>A0AAP7A2A3_PAEAL</name>
<accession>A0AAP7A2A3</accession>
<gene>
    <name evidence="2" type="ORF">HMI46_21945</name>
</gene>
<dbReference type="Proteomes" id="UP000552038">
    <property type="component" value="Unassembled WGS sequence"/>
</dbReference>
<feature type="compositionally biased region" description="Basic and acidic residues" evidence="1">
    <location>
        <begin position="68"/>
        <end position="87"/>
    </location>
</feature>
<comment type="caution">
    <text evidence="2">The sequence shown here is derived from an EMBL/GenBank/DDBJ whole genome shotgun (WGS) entry which is preliminary data.</text>
</comment>
<dbReference type="AlphaFoldDB" id="A0AAP7A2A3"/>